<keyword evidence="5" id="KW-1185">Reference proteome</keyword>
<feature type="region of interest" description="Disordered" evidence="3">
    <location>
        <begin position="35"/>
        <end position="67"/>
    </location>
</feature>
<organism evidence="4 5">
    <name type="scientific">Macleaya cordata</name>
    <name type="common">Five-seeded plume-poppy</name>
    <name type="synonym">Bocconia cordata</name>
    <dbReference type="NCBI Taxonomy" id="56857"/>
    <lineage>
        <taxon>Eukaryota</taxon>
        <taxon>Viridiplantae</taxon>
        <taxon>Streptophyta</taxon>
        <taxon>Embryophyta</taxon>
        <taxon>Tracheophyta</taxon>
        <taxon>Spermatophyta</taxon>
        <taxon>Magnoliopsida</taxon>
        <taxon>Ranunculales</taxon>
        <taxon>Papaveraceae</taxon>
        <taxon>Papaveroideae</taxon>
        <taxon>Macleaya</taxon>
    </lineage>
</organism>
<dbReference type="GO" id="GO:0055028">
    <property type="term" value="C:cortical microtubule"/>
    <property type="evidence" value="ECO:0007669"/>
    <property type="project" value="TreeGrafter"/>
</dbReference>
<dbReference type="OrthoDB" id="687739at2759"/>
<dbReference type="PANTHER" id="PTHR31342:SF10">
    <property type="entry name" value="CHUP1-LIKE PROTEIN"/>
    <property type="match status" value="1"/>
</dbReference>
<reference evidence="4 5" key="1">
    <citation type="journal article" date="2017" name="Mol. Plant">
        <title>The Genome of Medicinal Plant Macleaya cordata Provides New Insights into Benzylisoquinoline Alkaloids Metabolism.</title>
        <authorList>
            <person name="Liu X."/>
            <person name="Liu Y."/>
            <person name="Huang P."/>
            <person name="Ma Y."/>
            <person name="Qing Z."/>
            <person name="Tang Q."/>
            <person name="Cao H."/>
            <person name="Cheng P."/>
            <person name="Zheng Y."/>
            <person name="Yuan Z."/>
            <person name="Zhou Y."/>
            <person name="Liu J."/>
            <person name="Tang Z."/>
            <person name="Zhuo Y."/>
            <person name="Zhang Y."/>
            <person name="Yu L."/>
            <person name="Huang J."/>
            <person name="Yang P."/>
            <person name="Peng Q."/>
            <person name="Zhang J."/>
            <person name="Jiang W."/>
            <person name="Zhang Z."/>
            <person name="Lin K."/>
            <person name="Ro D.K."/>
            <person name="Chen X."/>
            <person name="Xiong X."/>
            <person name="Shang Y."/>
            <person name="Huang S."/>
            <person name="Zeng J."/>
        </authorList>
    </citation>
    <scope>NUCLEOTIDE SEQUENCE [LARGE SCALE GENOMIC DNA]</scope>
    <source>
        <strain evidence="5">cv. BLH2017</strain>
        <tissue evidence="4">Root</tissue>
    </source>
</reference>
<dbReference type="InterPro" id="IPR040265">
    <property type="entry name" value="CHUP1/IPGA1-like"/>
</dbReference>
<feature type="region of interest" description="Disordered" evidence="3">
    <location>
        <begin position="416"/>
        <end position="438"/>
    </location>
</feature>
<dbReference type="AlphaFoldDB" id="A0A200R9P9"/>
<dbReference type="PANTHER" id="PTHR31342">
    <property type="entry name" value="PROTEIN CHUP1, CHLOROPLASTIC"/>
    <property type="match status" value="1"/>
</dbReference>
<dbReference type="OMA" id="ENWFLEG"/>
<gene>
    <name evidence="4" type="ORF">BVC80_9057g28</name>
</gene>
<comment type="caution">
    <text evidence="4">The sequence shown here is derived from an EMBL/GenBank/DDBJ whole genome shotgun (WGS) entry which is preliminary data.</text>
</comment>
<accession>A0A200R9P9</accession>
<name>A0A200R9P9_MACCD</name>
<dbReference type="Proteomes" id="UP000195402">
    <property type="component" value="Unassembled WGS sequence"/>
</dbReference>
<evidence type="ECO:0000313" key="4">
    <source>
        <dbReference type="EMBL" id="OVA19454.1"/>
    </source>
</evidence>
<sequence>MKPILVKAGIPIAVSFAGFILSMITSRRILHSKSSSSQTRVSSHETDSEEEFRDQESFHGLDSASSTFKEEEQQIITRTQIMNSLVNLHIQERPRLEEEILGLKCLVRTLQNRELELETLFIHYCELKDQELILNQLQNMLVLEAAHVEFLGLMVESMEAESGRLEAMVVEYLRVVEQLQSANMENGLLEMKVKKLLRKTSKHGRLFRIQASALRAKEAEVSRNHQELEQKENLIEDLKDEIMALKRIVDQLEEEKKELGEKLELVETSASSTSKIVEEVSAIDHQNQQLLTELEQLRNVRVAEAEELIHLRWINACLRHELTKNEEQQRHEQEDNKDEPLELEFEGKNEETDHNQGYESDNLSMVNENGEPCAGITGTNHKKPKLLNKFKRWVKGNEKCKRSCNEGEEYQKKCFGRQSVSDEPSEQHVAARKSCSSA</sequence>
<evidence type="ECO:0000313" key="5">
    <source>
        <dbReference type="Proteomes" id="UP000195402"/>
    </source>
</evidence>
<evidence type="ECO:0000256" key="2">
    <source>
        <dbReference type="SAM" id="Coils"/>
    </source>
</evidence>
<dbReference type="InParanoid" id="A0A200R9P9"/>
<evidence type="ECO:0000256" key="3">
    <source>
        <dbReference type="SAM" id="MobiDB-lite"/>
    </source>
</evidence>
<dbReference type="EMBL" id="MVGT01000186">
    <property type="protein sequence ID" value="OVA19454.1"/>
    <property type="molecule type" value="Genomic_DNA"/>
</dbReference>
<proteinExistence type="predicted"/>
<feature type="coiled-coil region" evidence="2">
    <location>
        <begin position="179"/>
        <end position="307"/>
    </location>
</feature>
<keyword evidence="1 2" id="KW-0175">Coiled coil</keyword>
<dbReference type="STRING" id="56857.A0A200R9P9"/>
<dbReference type="GO" id="GO:0072699">
    <property type="term" value="P:protein localization to cortical microtubule cytoskeleton"/>
    <property type="evidence" value="ECO:0007669"/>
    <property type="project" value="TreeGrafter"/>
</dbReference>
<evidence type="ECO:0000256" key="1">
    <source>
        <dbReference type="ARBA" id="ARBA00023054"/>
    </source>
</evidence>
<protein>
    <submittedName>
        <fullName evidence="4">Uncharacterized protein</fullName>
    </submittedName>
</protein>